<dbReference type="OMA" id="RMCNDLV"/>
<organism evidence="2 3">
    <name type="scientific">Penicillium rubens (strain ATCC 28089 / DSM 1075 / NRRL 1951 / Wisconsin 54-1255)</name>
    <name type="common">Penicillium chrysogenum</name>
    <dbReference type="NCBI Taxonomy" id="500485"/>
    <lineage>
        <taxon>Eukaryota</taxon>
        <taxon>Fungi</taxon>
        <taxon>Dikarya</taxon>
        <taxon>Ascomycota</taxon>
        <taxon>Pezizomycotina</taxon>
        <taxon>Eurotiomycetes</taxon>
        <taxon>Eurotiomycetidae</taxon>
        <taxon>Eurotiales</taxon>
        <taxon>Aspergillaceae</taxon>
        <taxon>Penicillium</taxon>
        <taxon>Penicillium chrysogenum species complex</taxon>
    </lineage>
</organism>
<keyword evidence="1" id="KW-1133">Transmembrane helix</keyword>
<dbReference type="AlphaFoldDB" id="B6H8V0"/>
<keyword evidence="1" id="KW-0472">Membrane</keyword>
<protein>
    <submittedName>
        <fullName evidence="2">Uncharacterized protein</fullName>
    </submittedName>
</protein>
<dbReference type="VEuPathDB" id="FungiDB:PCH_Pc16g09220"/>
<keyword evidence="3" id="KW-1185">Reference proteome</keyword>
<accession>B6H8V0</accession>
<sequence length="397" mass="44996">MPESIPRNLFRGTRAILKYRKERGILVNNIRSYISTLRSMPQGNYLIEIALNVQSLKIQCDKVKWASEDLAIHAAGMAYVASKGITYFTRTIPQICDEIGRDTLTQIYTFPHSLHSLYFIYSTMPHINPSTVSDFRKARDDLILLLEQQARFLRHDIDSRDYVIPNLRLQLTQHLDIVASLSMKMAVDSRHHPYVLVHQTGFYETVVPMHCAALKGQCIHLANRLRDNLCTDVPVAIGSGNWIIIYGIIILYITALLLDFCRIFDVPFSFDAMPPRPGPVSTFQRERAAFIFGLETQARILRANPQAGEIVSENLRELVDSVHRLKDASMTMAADARGNAYVQAKPYAFYSYNVPRMCNDLVASLLHWMDILVNTDGRRTDGIVVDSIEGMLASLGF</sequence>
<dbReference type="EMBL" id="AM920431">
    <property type="protein sequence ID" value="CAP93592.1"/>
    <property type="molecule type" value="Genomic_DNA"/>
</dbReference>
<dbReference type="OrthoDB" id="4307606at2759"/>
<reference evidence="2 3" key="1">
    <citation type="journal article" date="2008" name="Nat. Biotechnol.">
        <title>Genome sequencing and analysis of the filamentous fungus Penicillium chrysogenum.</title>
        <authorList>
            <person name="van den Berg M.A."/>
            <person name="Albang R."/>
            <person name="Albermann K."/>
            <person name="Badger J.H."/>
            <person name="Daran J.-M."/>
            <person name="Driessen A.J.M."/>
            <person name="Garcia-Estrada C."/>
            <person name="Fedorova N.D."/>
            <person name="Harris D.M."/>
            <person name="Heijne W.H.M."/>
            <person name="Joardar V.S."/>
            <person name="Kiel J.A.K.W."/>
            <person name="Kovalchuk A."/>
            <person name="Martin J.F."/>
            <person name="Nierman W.C."/>
            <person name="Nijland J.G."/>
            <person name="Pronk J.T."/>
            <person name="Roubos J.A."/>
            <person name="van der Klei I.J."/>
            <person name="van Peij N.N.M.E."/>
            <person name="Veenhuis M."/>
            <person name="von Doehren H."/>
            <person name="Wagner C."/>
            <person name="Wortman J.R."/>
            <person name="Bovenberg R.A.L."/>
        </authorList>
    </citation>
    <scope>NUCLEOTIDE SEQUENCE [LARGE SCALE GENOMIC DNA]</scope>
    <source>
        <strain evidence="3">ATCC 28089 / DSM 1075 / NRRL 1951 / Wisconsin 54-1255</strain>
    </source>
</reference>
<evidence type="ECO:0000313" key="2">
    <source>
        <dbReference type="EMBL" id="CAP93592.1"/>
    </source>
</evidence>
<dbReference type="HOGENOM" id="CLU_694646_0_0_1"/>
<name>B6H8V0_PENRW</name>
<keyword evidence="1" id="KW-0812">Transmembrane</keyword>
<evidence type="ECO:0000256" key="1">
    <source>
        <dbReference type="SAM" id="Phobius"/>
    </source>
</evidence>
<feature type="transmembrane region" description="Helical" evidence="1">
    <location>
        <begin position="242"/>
        <end position="261"/>
    </location>
</feature>
<gene>
    <name evidence="2" type="ORF">Pc16g09220</name>
    <name evidence="2" type="ORF">PCH_Pc16g09220</name>
</gene>
<evidence type="ECO:0000313" key="3">
    <source>
        <dbReference type="Proteomes" id="UP000000724"/>
    </source>
</evidence>
<dbReference type="Proteomes" id="UP000000724">
    <property type="component" value="Contig Pc00c16"/>
</dbReference>
<proteinExistence type="predicted"/>